<dbReference type="Pfam" id="PF01903">
    <property type="entry name" value="CbiX"/>
    <property type="match status" value="1"/>
</dbReference>
<organism evidence="3 4">
    <name type="scientific">Dehalogenimonas formicexedens</name>
    <dbReference type="NCBI Taxonomy" id="1839801"/>
    <lineage>
        <taxon>Bacteria</taxon>
        <taxon>Bacillati</taxon>
        <taxon>Chloroflexota</taxon>
        <taxon>Dehalococcoidia</taxon>
        <taxon>Dehalococcoidales</taxon>
        <taxon>Dehalococcoidaceae</taxon>
        <taxon>Dehalogenimonas</taxon>
    </lineage>
</organism>
<dbReference type="GO" id="GO:0046872">
    <property type="term" value="F:metal ion binding"/>
    <property type="evidence" value="ECO:0007669"/>
    <property type="project" value="UniProtKB-KW"/>
</dbReference>
<reference evidence="4" key="1">
    <citation type="submission" date="2016-11" db="EMBL/GenBank/DDBJ databases">
        <title>Dehalogenimonas formicexedens sp. nov., a chlorinated alkane respiring bacterium isolated from contaminated groundwater.</title>
        <authorList>
            <person name="Key T.A."/>
            <person name="Bowman K.S."/>
            <person name="Lee I."/>
            <person name="Chun J."/>
            <person name="Albuquerque L."/>
            <person name="da Costa M.S."/>
            <person name="Rainey F.A."/>
            <person name="Moe W.M."/>
        </authorList>
    </citation>
    <scope>NUCLEOTIDE SEQUENCE [LARGE SCALE GENOMIC DNA]</scope>
    <source>
        <strain evidence="4">NSZ-14</strain>
    </source>
</reference>
<keyword evidence="4" id="KW-1185">Reference proteome</keyword>
<dbReference type="SUPFAM" id="SSF53800">
    <property type="entry name" value="Chelatase"/>
    <property type="match status" value="1"/>
</dbReference>
<dbReference type="KEGG" id="dfo:Dform_01371"/>
<evidence type="ECO:0000313" key="4">
    <source>
        <dbReference type="Proteomes" id="UP000185934"/>
    </source>
</evidence>
<dbReference type="STRING" id="1839801.Dform_01371"/>
<dbReference type="Gene3D" id="3.40.50.1400">
    <property type="match status" value="1"/>
</dbReference>
<sequence>MIAKDTYIWVETGCFYANMGVMKTIIVLVMHGAPPTDFPRQELSEFFVIYGKMKREGGHGAVVNPRYAELEEKIKNWPRTAANDPFYAASEALASELSLATGFKVVVGYNEFCAPDVATALEIAADESPEKIIVATPMMTRGGEHAEAEIPAAIRIFQEDHPRIETVYAWPYDKAEIAAFLKQHITRFV</sequence>
<dbReference type="EC" id="4.99.1.3" evidence="3"/>
<evidence type="ECO:0000313" key="3">
    <source>
        <dbReference type="EMBL" id="APV44695.1"/>
    </source>
</evidence>
<evidence type="ECO:0000256" key="2">
    <source>
        <dbReference type="ARBA" id="ARBA00023239"/>
    </source>
</evidence>
<gene>
    <name evidence="3" type="primary">cbiX</name>
    <name evidence="3" type="ORF">Dform_01371</name>
</gene>
<dbReference type="Proteomes" id="UP000185934">
    <property type="component" value="Chromosome"/>
</dbReference>
<dbReference type="GO" id="GO:0016852">
    <property type="term" value="F:sirohydrochlorin cobaltochelatase activity"/>
    <property type="evidence" value="ECO:0007669"/>
    <property type="project" value="UniProtKB-EC"/>
</dbReference>
<name>A0A1P8F8B6_9CHLR</name>
<accession>A0A1P8F8B6</accession>
<keyword evidence="1" id="KW-0479">Metal-binding</keyword>
<dbReference type="InterPro" id="IPR002762">
    <property type="entry name" value="CbiX-like"/>
</dbReference>
<dbReference type="AlphaFoldDB" id="A0A1P8F8B6"/>
<keyword evidence="2 3" id="KW-0456">Lyase</keyword>
<dbReference type="EMBL" id="CP018258">
    <property type="protein sequence ID" value="APV44695.1"/>
    <property type="molecule type" value="Genomic_DNA"/>
</dbReference>
<evidence type="ECO:0000256" key="1">
    <source>
        <dbReference type="ARBA" id="ARBA00022723"/>
    </source>
</evidence>
<proteinExistence type="predicted"/>
<protein>
    <submittedName>
        <fullName evidence="3">Sirohydrochlorin cobaltochelatase</fullName>
        <ecNumber evidence="3">4.99.1.3</ecNumber>
    </submittedName>
</protein>